<dbReference type="Proteomes" id="UP000316905">
    <property type="component" value="Unassembled WGS sequence"/>
</dbReference>
<evidence type="ECO:0000313" key="2">
    <source>
        <dbReference type="EMBL" id="TWI52563.1"/>
    </source>
</evidence>
<gene>
    <name evidence="2" type="ORF">IQ22_03333</name>
</gene>
<dbReference type="SUPFAM" id="SSF53474">
    <property type="entry name" value="alpha/beta-Hydrolases"/>
    <property type="match status" value="1"/>
</dbReference>
<feature type="domain" description="Carboxylesterase type B" evidence="1">
    <location>
        <begin position="21"/>
        <end position="215"/>
    </location>
</feature>
<reference evidence="2 3" key="1">
    <citation type="journal article" date="2015" name="Stand. Genomic Sci.">
        <title>Genomic Encyclopedia of Bacterial and Archaeal Type Strains, Phase III: the genomes of soil and plant-associated and newly described type strains.</title>
        <authorList>
            <person name="Whitman W.B."/>
            <person name="Woyke T."/>
            <person name="Klenk H.P."/>
            <person name="Zhou Y."/>
            <person name="Lilburn T.G."/>
            <person name="Beck B.J."/>
            <person name="De Vos P."/>
            <person name="Vandamme P."/>
            <person name="Eisen J.A."/>
            <person name="Garrity G."/>
            <person name="Hugenholtz P."/>
            <person name="Kyrpides N.C."/>
        </authorList>
    </citation>
    <scope>NUCLEOTIDE SEQUENCE [LARGE SCALE GENOMIC DNA]</scope>
    <source>
        <strain evidence="2 3">CGMCC 1.6858</strain>
    </source>
</reference>
<dbReference type="RefSeq" id="WP_208733657.1">
    <property type="nucleotide sequence ID" value="NZ_VLKY01000011.1"/>
</dbReference>
<protein>
    <submittedName>
        <fullName evidence="2">Carboxylesterase family protein</fullName>
    </submittedName>
</protein>
<dbReference type="AlphaFoldDB" id="A0A562Q752"/>
<proteinExistence type="predicted"/>
<dbReference type="Pfam" id="PF00135">
    <property type="entry name" value="COesterase"/>
    <property type="match status" value="1"/>
</dbReference>
<comment type="caution">
    <text evidence="2">The sequence shown here is derived from an EMBL/GenBank/DDBJ whole genome shotgun (WGS) entry which is preliminary data.</text>
</comment>
<dbReference type="InterPro" id="IPR002018">
    <property type="entry name" value="CarbesteraseB"/>
</dbReference>
<name>A0A562Q752_9PSED</name>
<evidence type="ECO:0000259" key="1">
    <source>
        <dbReference type="Pfam" id="PF00135"/>
    </source>
</evidence>
<dbReference type="InterPro" id="IPR029058">
    <property type="entry name" value="AB_hydrolase_fold"/>
</dbReference>
<organism evidence="2 3">
    <name type="scientific">Pseudomonas duriflava</name>
    <dbReference type="NCBI Taxonomy" id="459528"/>
    <lineage>
        <taxon>Bacteria</taxon>
        <taxon>Pseudomonadati</taxon>
        <taxon>Pseudomonadota</taxon>
        <taxon>Gammaproteobacteria</taxon>
        <taxon>Pseudomonadales</taxon>
        <taxon>Pseudomonadaceae</taxon>
        <taxon>Pseudomonas</taxon>
    </lineage>
</organism>
<accession>A0A562Q752</accession>
<dbReference type="EMBL" id="VLKY01000011">
    <property type="protein sequence ID" value="TWI52563.1"/>
    <property type="molecule type" value="Genomic_DNA"/>
</dbReference>
<dbReference type="Gene3D" id="3.40.50.1820">
    <property type="entry name" value="alpha/beta hydrolase"/>
    <property type="match status" value="1"/>
</dbReference>
<evidence type="ECO:0000313" key="3">
    <source>
        <dbReference type="Proteomes" id="UP000316905"/>
    </source>
</evidence>
<keyword evidence="3" id="KW-1185">Reference proteome</keyword>
<sequence>MLLTSLAIPADLILEKGPDYMPVAQVVVDGQIIPTTFKQAFTSGQFNQVPVINGFNSNEGTFFAGFAELMMGRKMTMDDYKPVLQAFLGSERGAKLFGIAQQTVLQQPPPENVGENYASFFGRAKFICPVPISSAMLGKFVPVYTYEFADPTAPQLLKPAFFPYLASHTAELQYLFKGFHGVTGNQGALSGVQQSLSSQMINHWTNFAKTGVPGGANTPA</sequence>
<dbReference type="InterPro" id="IPR050309">
    <property type="entry name" value="Type-B_Carboxylest/Lipase"/>
</dbReference>
<dbReference type="PANTHER" id="PTHR11559">
    <property type="entry name" value="CARBOXYLESTERASE"/>
    <property type="match status" value="1"/>
</dbReference>